<dbReference type="InterPro" id="IPR016024">
    <property type="entry name" value="ARM-type_fold"/>
</dbReference>
<evidence type="ECO:0000313" key="3">
    <source>
        <dbReference type="EMBL" id="OAX85160.1"/>
    </source>
</evidence>
<gene>
    <name evidence="3" type="ORF">ACJ72_00462</name>
</gene>
<feature type="region of interest" description="Disordered" evidence="2">
    <location>
        <begin position="370"/>
        <end position="393"/>
    </location>
</feature>
<dbReference type="Proteomes" id="UP000091918">
    <property type="component" value="Unassembled WGS sequence"/>
</dbReference>
<dbReference type="PANTHER" id="PTHR32226:SF2">
    <property type="entry name" value="TELO2-INTERACTING PROTEIN 2"/>
    <property type="match status" value="1"/>
</dbReference>
<dbReference type="GO" id="GO:0005829">
    <property type="term" value="C:cytosol"/>
    <property type="evidence" value="ECO:0007669"/>
    <property type="project" value="TreeGrafter"/>
</dbReference>
<accession>A0A1B7P801</accession>
<dbReference type="InterPro" id="IPR018870">
    <property type="entry name" value="Tti2"/>
</dbReference>
<evidence type="ECO:0000256" key="1">
    <source>
        <dbReference type="ARBA" id="ARBA00034736"/>
    </source>
</evidence>
<keyword evidence="4" id="KW-1185">Reference proteome</keyword>
<comment type="caution">
    <text evidence="3">The sequence shown here is derived from an EMBL/GenBank/DDBJ whole genome shotgun (WGS) entry which is preliminary data.</text>
</comment>
<evidence type="ECO:0000256" key="2">
    <source>
        <dbReference type="SAM" id="MobiDB-lite"/>
    </source>
</evidence>
<evidence type="ECO:0000313" key="4">
    <source>
        <dbReference type="Proteomes" id="UP000091918"/>
    </source>
</evidence>
<dbReference type="SUPFAM" id="SSF48371">
    <property type="entry name" value="ARM repeat"/>
    <property type="match status" value="1"/>
</dbReference>
<organism evidence="3 4">
    <name type="scientific">Emergomyces africanus</name>
    <dbReference type="NCBI Taxonomy" id="1955775"/>
    <lineage>
        <taxon>Eukaryota</taxon>
        <taxon>Fungi</taxon>
        <taxon>Dikarya</taxon>
        <taxon>Ascomycota</taxon>
        <taxon>Pezizomycotina</taxon>
        <taxon>Eurotiomycetes</taxon>
        <taxon>Eurotiomycetidae</taxon>
        <taxon>Onygenales</taxon>
        <taxon>Ajellomycetaceae</taxon>
        <taxon>Emergomyces</taxon>
    </lineage>
</organism>
<dbReference type="OrthoDB" id="6417021at2759"/>
<dbReference type="GO" id="GO:0005634">
    <property type="term" value="C:nucleus"/>
    <property type="evidence" value="ECO:0007669"/>
    <property type="project" value="TreeGrafter"/>
</dbReference>
<sequence>MNQYRAVARESLNAADDRANYCIDTSHIEADISLAELWSEVSANEGVGTTEKLCEDLLLIESVLKTTKERGTLQKQDQEAARYLIFWTARAVLPNETFTSAWEEAQLADSKDAEPPLSARLKLARLKPNVGVSVLQLLNTISSVNELEGDDAIDVISSLAIFTCRKDPWTTEISFTGASNILQSYESVLCSKSRGKLATVLEDILRKKVKPLFSKTKTPSVTVAGRKNVHPIPQPRFDPSIFDPESKPWKFKNVYVITLLSWVIGRYSPPDKLVIESQLPLLVPAILSLIDDESLPFKAKGCELLSKFLAPLEQSNSDILRRTNLDSVFQDAINPCLLSLPTITPESESIHLLQYAYPAVLAIIRTRFPPSQSSSTLTSQSPAQVKPKEDPESQKRLECLTHLLRHNIIHSYHHTSNPRPIENTSISSYPYPRLSTLLLSQLQHILLELGIHTTKHLQDLGPMVSATLSNPFGTAYTPLLAAAAEVARTLVLNAWLRIWRWRAELLDGLCACWLHVCDDLEDIDKGSRGADGGRQRTDLSQLQQALREVVGTLRIVIEEYVDLAASGEGGDERGEWGGDKRGNGNGEVIDIDSEFGKLVQGDERLGGLLIDNEYILESSMRSNLPR</sequence>
<dbReference type="PANTHER" id="PTHR32226">
    <property type="entry name" value="TELO2-INTERACTING PROTEIN 2"/>
    <property type="match status" value="1"/>
</dbReference>
<dbReference type="EMBL" id="LGUA01000024">
    <property type="protein sequence ID" value="OAX85160.1"/>
    <property type="molecule type" value="Genomic_DNA"/>
</dbReference>
<feature type="compositionally biased region" description="Low complexity" evidence="2">
    <location>
        <begin position="370"/>
        <end position="382"/>
    </location>
</feature>
<name>A0A1B7P801_9EURO</name>
<proteinExistence type="inferred from homology"/>
<protein>
    <submittedName>
        <fullName evidence="3">Uncharacterized protein</fullName>
    </submittedName>
</protein>
<dbReference type="AlphaFoldDB" id="A0A1B7P801"/>
<reference evidence="3 4" key="1">
    <citation type="submission" date="2015-07" db="EMBL/GenBank/DDBJ databases">
        <title>Emmonsia species relationships and genome sequence.</title>
        <authorList>
            <person name="Cuomo C.A."/>
            <person name="Schwartz I.S."/>
            <person name="Kenyon C."/>
            <person name="de Hoog G.S."/>
            <person name="Govender N.P."/>
            <person name="Botha A."/>
            <person name="Moreno L."/>
            <person name="de Vries M."/>
            <person name="Munoz J.F."/>
            <person name="Stielow J.B."/>
        </authorList>
    </citation>
    <scope>NUCLEOTIDE SEQUENCE [LARGE SCALE GENOMIC DNA]</scope>
    <source>
        <strain evidence="3 4">CBS 136260</strain>
    </source>
</reference>
<dbReference type="Pfam" id="PF10521">
    <property type="entry name" value="Tti2"/>
    <property type="match status" value="1"/>
</dbReference>
<comment type="similarity">
    <text evidence="1">Belongs to the TTI2 family.</text>
</comment>
<dbReference type="GO" id="GO:0110078">
    <property type="term" value="C:TTT Hsp90 cochaperone complex"/>
    <property type="evidence" value="ECO:0007669"/>
    <property type="project" value="InterPro"/>
</dbReference>
<dbReference type="STRING" id="1658172.A0A1B7P801"/>